<dbReference type="PANTHER" id="PTHR43656:SF2">
    <property type="entry name" value="BINDING OXIDOREDUCTASE, PUTATIVE (AFU_ORTHOLOGUE AFUA_2G08260)-RELATED"/>
    <property type="match status" value="1"/>
</dbReference>
<keyword evidence="2" id="KW-0560">Oxidoreductase</keyword>
<keyword evidence="5" id="KW-1185">Reference proteome</keyword>
<sequence>MSQIASDLSIKNITFKNRIIKGAMSEALANDLGQPNHLHLGLYEAWAKGGLGCAITGNVMVDLRAKNEPGVVVVEDERDLAQLKQWAEIGKRHGMVQLIQLSHPGRQCPKGLNQETVAPSAVPFSSMLATTFATPRELTEEEILDIIQRFAESARICEKAGFEGVQLHGAHGYLISQFLSPLTNKRQDQWGGSIENRMRFLMEIYRAVRAVTQPEFIVSVKLNSADFQRGGITEQEVIDVFKSIDAAGIDLIEISGGTYEAPAMAGAKASQRKASTIAREAYFLDFAEKIRQQVNCALMVTGGFRTAAGMNAALASGACDFIGIARPLAVETDLTERLIAGQDVRYAVKPIKTGIPFVDKMAIMEIIWYASQFKNIAQGKGANPQLSPLKVFLKYAKNNVMAVIRGRVNSRRTA</sequence>
<dbReference type="eggNOG" id="COG1902">
    <property type="taxonomic scope" value="Bacteria"/>
</dbReference>
<organism evidence="4 5">
    <name type="scientific">Acinetobacter rudis CIP 110305</name>
    <dbReference type="NCBI Taxonomy" id="421052"/>
    <lineage>
        <taxon>Bacteria</taxon>
        <taxon>Pseudomonadati</taxon>
        <taxon>Pseudomonadota</taxon>
        <taxon>Gammaproteobacteria</taxon>
        <taxon>Moraxellales</taxon>
        <taxon>Moraxellaceae</taxon>
        <taxon>Acinetobacter</taxon>
    </lineage>
</organism>
<name>S3NSF3_9GAMM</name>
<dbReference type="Gene3D" id="3.20.20.70">
    <property type="entry name" value="Aldolase class I"/>
    <property type="match status" value="1"/>
</dbReference>
<evidence type="ECO:0000313" key="5">
    <source>
        <dbReference type="Proteomes" id="UP000014568"/>
    </source>
</evidence>
<evidence type="ECO:0000259" key="3">
    <source>
        <dbReference type="Pfam" id="PF00724"/>
    </source>
</evidence>
<dbReference type="InterPro" id="IPR001155">
    <property type="entry name" value="OxRdtase_FMN_N"/>
</dbReference>
<protein>
    <recommendedName>
        <fullName evidence="3">NADH:flavin oxidoreductase/NADH oxidase N-terminal domain-containing protein</fullName>
    </recommendedName>
</protein>
<dbReference type="HOGENOM" id="CLU_012153_6_2_6"/>
<evidence type="ECO:0000313" key="4">
    <source>
        <dbReference type="EMBL" id="EPF77164.1"/>
    </source>
</evidence>
<dbReference type="RefSeq" id="WP_016655513.1">
    <property type="nucleotide sequence ID" value="NZ_KE340352.1"/>
</dbReference>
<dbReference type="InterPro" id="IPR051799">
    <property type="entry name" value="NADH_flavin_oxidoreductase"/>
</dbReference>
<accession>S3NSF3</accession>
<gene>
    <name evidence="4" type="ORF">F945_01092</name>
</gene>
<dbReference type="GO" id="GO:0016491">
    <property type="term" value="F:oxidoreductase activity"/>
    <property type="evidence" value="ECO:0007669"/>
    <property type="project" value="UniProtKB-KW"/>
</dbReference>
<dbReference type="CDD" id="cd04733">
    <property type="entry name" value="OYE_like_2_FMN"/>
    <property type="match status" value="1"/>
</dbReference>
<dbReference type="Pfam" id="PF00724">
    <property type="entry name" value="Oxidored_FMN"/>
    <property type="match status" value="1"/>
</dbReference>
<dbReference type="PATRIC" id="fig|421052.3.peg.1074"/>
<dbReference type="EMBL" id="ATGI01000009">
    <property type="protein sequence ID" value="EPF77164.1"/>
    <property type="molecule type" value="Genomic_DNA"/>
</dbReference>
<keyword evidence="1" id="KW-0285">Flavoprotein</keyword>
<reference evidence="4 5" key="1">
    <citation type="submission" date="2013-06" db="EMBL/GenBank/DDBJ databases">
        <title>The Genome Sequence of Acinetobacter rudis CIP 110305.</title>
        <authorList>
            <consortium name="The Broad Institute Genome Sequencing Platform"/>
            <consortium name="The Broad Institute Genome Sequencing Center for Infectious Disease"/>
            <person name="Cerqueira G."/>
            <person name="Feldgarden M."/>
            <person name="Courvalin P."/>
            <person name="Perichon B."/>
            <person name="Grillot-Courvalin C."/>
            <person name="Clermont D."/>
            <person name="Rocha E."/>
            <person name="Yoon E.-J."/>
            <person name="Nemec A."/>
            <person name="Young S.K."/>
            <person name="Zeng Q."/>
            <person name="Gargeya S."/>
            <person name="Fitzgerald M."/>
            <person name="Abouelleil A."/>
            <person name="Alvarado L."/>
            <person name="Berlin A.M."/>
            <person name="Chapman S.B."/>
            <person name="Dewar J."/>
            <person name="Goldberg J."/>
            <person name="Griggs A."/>
            <person name="Gujja S."/>
            <person name="Hansen M."/>
            <person name="Howarth C."/>
            <person name="Imamovic A."/>
            <person name="Larimer J."/>
            <person name="McCowan C."/>
            <person name="Murphy C."/>
            <person name="Pearson M."/>
            <person name="Priest M."/>
            <person name="Roberts A."/>
            <person name="Saif S."/>
            <person name="Shea T."/>
            <person name="Sykes S."/>
            <person name="Wortman J."/>
            <person name="Nusbaum C."/>
            <person name="Birren B."/>
        </authorList>
    </citation>
    <scope>NUCLEOTIDE SEQUENCE [LARGE SCALE GENOMIC DNA]</scope>
    <source>
        <strain evidence="4 5">CIP 110305</strain>
    </source>
</reference>
<comment type="caution">
    <text evidence="4">The sequence shown here is derived from an EMBL/GenBank/DDBJ whole genome shotgun (WGS) entry which is preliminary data.</text>
</comment>
<dbReference type="SUPFAM" id="SSF51395">
    <property type="entry name" value="FMN-linked oxidoreductases"/>
    <property type="match status" value="1"/>
</dbReference>
<proteinExistence type="predicted"/>
<dbReference type="PANTHER" id="PTHR43656">
    <property type="entry name" value="BINDING OXIDOREDUCTASE, PUTATIVE (AFU_ORTHOLOGUE AFUA_2G08260)-RELATED"/>
    <property type="match status" value="1"/>
</dbReference>
<evidence type="ECO:0000256" key="1">
    <source>
        <dbReference type="ARBA" id="ARBA00022630"/>
    </source>
</evidence>
<feature type="domain" description="NADH:flavin oxidoreductase/NADH oxidase N-terminal" evidence="3">
    <location>
        <begin position="8"/>
        <end position="340"/>
    </location>
</feature>
<evidence type="ECO:0000256" key="2">
    <source>
        <dbReference type="ARBA" id="ARBA00023002"/>
    </source>
</evidence>
<dbReference type="InterPro" id="IPR013785">
    <property type="entry name" value="Aldolase_TIM"/>
</dbReference>
<dbReference type="Proteomes" id="UP000014568">
    <property type="component" value="Unassembled WGS sequence"/>
</dbReference>
<dbReference type="OrthoDB" id="8523426at2"/>
<dbReference type="GO" id="GO:0010181">
    <property type="term" value="F:FMN binding"/>
    <property type="evidence" value="ECO:0007669"/>
    <property type="project" value="InterPro"/>
</dbReference>
<dbReference type="STRING" id="632955.GCA_000829675_00769"/>
<dbReference type="AlphaFoldDB" id="S3NSF3"/>